<keyword evidence="3" id="KW-1185">Reference proteome</keyword>
<dbReference type="GO" id="GO:0004525">
    <property type="term" value="F:ribonuclease III activity"/>
    <property type="evidence" value="ECO:0007669"/>
    <property type="project" value="InterPro"/>
</dbReference>
<dbReference type="PANTHER" id="PTHR28160">
    <property type="entry name" value="54S RIBOSOMAL PROTEIN L15, MITOCHONDRIAL"/>
    <property type="match status" value="1"/>
</dbReference>
<reference evidence="2" key="1">
    <citation type="journal article" date="2020" name="Fungal Divers.">
        <title>Resolving the Mortierellaceae phylogeny through synthesis of multi-gene phylogenetics and phylogenomics.</title>
        <authorList>
            <person name="Vandepol N."/>
            <person name="Liber J."/>
            <person name="Desiro A."/>
            <person name="Na H."/>
            <person name="Kennedy M."/>
            <person name="Barry K."/>
            <person name="Grigoriev I.V."/>
            <person name="Miller A.N."/>
            <person name="O'Donnell K."/>
            <person name="Stajich J.E."/>
            <person name="Bonito G."/>
        </authorList>
    </citation>
    <scope>NUCLEOTIDE SEQUENCE</scope>
    <source>
        <strain evidence="2">BC1065</strain>
    </source>
</reference>
<dbReference type="EMBL" id="JAAAJB010000166">
    <property type="protein sequence ID" value="KAG0263226.1"/>
    <property type="molecule type" value="Genomic_DNA"/>
</dbReference>
<dbReference type="Proteomes" id="UP000807716">
    <property type="component" value="Unassembled WGS sequence"/>
</dbReference>
<accession>A0A9P6QDJ3</accession>
<dbReference type="GO" id="GO:0032543">
    <property type="term" value="P:mitochondrial translation"/>
    <property type="evidence" value="ECO:0007669"/>
    <property type="project" value="InterPro"/>
</dbReference>
<dbReference type="PROSITE" id="PS50142">
    <property type="entry name" value="RNASE_3_2"/>
    <property type="match status" value="1"/>
</dbReference>
<dbReference type="SUPFAM" id="SSF69065">
    <property type="entry name" value="RNase III domain-like"/>
    <property type="match status" value="1"/>
</dbReference>
<dbReference type="OrthoDB" id="67027at2759"/>
<dbReference type="Pfam" id="PF14622">
    <property type="entry name" value="Ribonucleas_3_3"/>
    <property type="match status" value="1"/>
</dbReference>
<dbReference type="SMART" id="SM00535">
    <property type="entry name" value="RIBOc"/>
    <property type="match status" value="1"/>
</dbReference>
<dbReference type="AlphaFoldDB" id="A0A9P6QDJ3"/>
<dbReference type="GO" id="GO:0006396">
    <property type="term" value="P:RNA processing"/>
    <property type="evidence" value="ECO:0007669"/>
    <property type="project" value="InterPro"/>
</dbReference>
<dbReference type="InterPro" id="IPR040030">
    <property type="entry name" value="Ribosomal_mL57"/>
</dbReference>
<dbReference type="Gene3D" id="1.10.1520.10">
    <property type="entry name" value="Ribonuclease III domain"/>
    <property type="match status" value="1"/>
</dbReference>
<gene>
    <name evidence="2" type="ORF">DFQ27_001868</name>
</gene>
<dbReference type="GO" id="GO:0003735">
    <property type="term" value="F:structural constituent of ribosome"/>
    <property type="evidence" value="ECO:0007669"/>
    <property type="project" value="InterPro"/>
</dbReference>
<sequence length="176" mass="19372">MLRVLSVVRPLRANYEARALFTTGVNPSEASEDSKRVGEVYSRFGIQLSDPSLMTQSITHKSFKHGSLPTNEKLSYLGRTFLEMHITERKWDKVKSKPTLQSTIADGVAVSKLAGVARENGVDKVLRWKAASSASEATTGQESVLAQTMEAIVGAVYHDQGSKAARDFVVKHVYPY</sequence>
<evidence type="ECO:0000259" key="1">
    <source>
        <dbReference type="PROSITE" id="PS50142"/>
    </source>
</evidence>
<name>A0A9P6QDJ3_9FUNG</name>
<dbReference type="InterPro" id="IPR000999">
    <property type="entry name" value="RNase_III_dom"/>
</dbReference>
<feature type="domain" description="RNase III" evidence="1">
    <location>
        <begin position="37"/>
        <end position="161"/>
    </location>
</feature>
<dbReference type="InterPro" id="IPR036389">
    <property type="entry name" value="RNase_III_sf"/>
</dbReference>
<protein>
    <recommendedName>
        <fullName evidence="1">RNase III domain-containing protein</fullName>
    </recommendedName>
</protein>
<proteinExistence type="predicted"/>
<evidence type="ECO:0000313" key="2">
    <source>
        <dbReference type="EMBL" id="KAG0263226.1"/>
    </source>
</evidence>
<comment type="caution">
    <text evidence="2">The sequence shown here is derived from an EMBL/GenBank/DDBJ whole genome shotgun (WGS) entry which is preliminary data.</text>
</comment>
<dbReference type="GO" id="GO:0005762">
    <property type="term" value="C:mitochondrial large ribosomal subunit"/>
    <property type="evidence" value="ECO:0007669"/>
    <property type="project" value="InterPro"/>
</dbReference>
<dbReference type="CDD" id="cd00593">
    <property type="entry name" value="RIBOc"/>
    <property type="match status" value="1"/>
</dbReference>
<organism evidence="2 3">
    <name type="scientific">Actinomortierella ambigua</name>
    <dbReference type="NCBI Taxonomy" id="1343610"/>
    <lineage>
        <taxon>Eukaryota</taxon>
        <taxon>Fungi</taxon>
        <taxon>Fungi incertae sedis</taxon>
        <taxon>Mucoromycota</taxon>
        <taxon>Mortierellomycotina</taxon>
        <taxon>Mortierellomycetes</taxon>
        <taxon>Mortierellales</taxon>
        <taxon>Mortierellaceae</taxon>
        <taxon>Actinomortierella</taxon>
    </lineage>
</organism>
<dbReference type="PANTHER" id="PTHR28160:SF1">
    <property type="entry name" value="LARGE RIBOSOMAL SUBUNIT PROTEIN ML57"/>
    <property type="match status" value="1"/>
</dbReference>
<evidence type="ECO:0000313" key="3">
    <source>
        <dbReference type="Proteomes" id="UP000807716"/>
    </source>
</evidence>